<evidence type="ECO:0000313" key="3">
    <source>
        <dbReference type="Proteomes" id="UP000481421"/>
    </source>
</evidence>
<comment type="caution">
    <text evidence="2">The sequence shown here is derived from an EMBL/GenBank/DDBJ whole genome shotgun (WGS) entry which is preliminary data.</text>
</comment>
<gene>
    <name evidence="2" type="ORF">G3572_20955</name>
</gene>
<keyword evidence="1" id="KW-0472">Membrane</keyword>
<keyword evidence="1" id="KW-0812">Transmembrane</keyword>
<dbReference type="Proteomes" id="UP000481421">
    <property type="component" value="Unassembled WGS sequence"/>
</dbReference>
<evidence type="ECO:0000313" key="2">
    <source>
        <dbReference type="EMBL" id="NEX48670.1"/>
    </source>
</evidence>
<keyword evidence="1" id="KW-1133">Transmembrane helix</keyword>
<evidence type="ECO:0000256" key="1">
    <source>
        <dbReference type="SAM" id="Phobius"/>
    </source>
</evidence>
<organism evidence="2 3">
    <name type="scientific">Pseudotabrizicola algicola</name>
    <dbReference type="NCBI Taxonomy" id="2709381"/>
    <lineage>
        <taxon>Bacteria</taxon>
        <taxon>Pseudomonadati</taxon>
        <taxon>Pseudomonadota</taxon>
        <taxon>Alphaproteobacteria</taxon>
        <taxon>Rhodobacterales</taxon>
        <taxon>Paracoccaceae</taxon>
        <taxon>Pseudotabrizicola</taxon>
    </lineage>
</organism>
<feature type="transmembrane region" description="Helical" evidence="1">
    <location>
        <begin position="35"/>
        <end position="55"/>
    </location>
</feature>
<protein>
    <submittedName>
        <fullName evidence="2">Uncharacterized protein</fullName>
    </submittedName>
</protein>
<dbReference type="RefSeq" id="WP_164615521.1">
    <property type="nucleotide sequence ID" value="NZ_JAAIKE010000015.1"/>
</dbReference>
<dbReference type="AlphaFoldDB" id="A0A6B3RR94"/>
<reference evidence="2 3" key="1">
    <citation type="submission" date="2020-02" db="EMBL/GenBank/DDBJ databases">
        <title>Rhodobacter algicola sp. nov., isolated from microalga culture.</title>
        <authorList>
            <person name="Park C.-Y."/>
        </authorList>
    </citation>
    <scope>NUCLEOTIDE SEQUENCE [LARGE SCALE GENOMIC DNA]</scope>
    <source>
        <strain evidence="2 3">ETT8</strain>
    </source>
</reference>
<name>A0A6B3RR94_9RHOB</name>
<sequence length="258" mass="28297">MLDGFIGLLTELNGRVSLFIIPVEKADEGLPWVEVLAAGLATIGSAAVALLILWLTIRAERNQRNVDAMKADAAMALATFSKISRYANIIYAVKNAIDEGVANVNAIGLRVTDPSQMVGAIPGKFVEPERLKSTEYSFLFTKKDFEVVGQIEDLESGAIHLISLVEEYGRRHAEMQNWLDTTPGVIRNFEGLAAADMVPVELKGKLDHRIAQLNIILAAILEVTENHAPSPVEVVRGFIDAARDASFKEYFPKLEYGM</sequence>
<proteinExistence type="predicted"/>
<dbReference type="EMBL" id="JAAIKE010000015">
    <property type="protein sequence ID" value="NEX48670.1"/>
    <property type="molecule type" value="Genomic_DNA"/>
</dbReference>
<accession>A0A6B3RR94</accession>
<keyword evidence="3" id="KW-1185">Reference proteome</keyword>